<gene>
    <name evidence="1" type="ORF">ATO8_20179</name>
</gene>
<dbReference type="EMBL" id="AQQW01000023">
    <property type="protein sequence ID" value="ETW10809.1"/>
    <property type="molecule type" value="Genomic_DNA"/>
</dbReference>
<dbReference type="AlphaFoldDB" id="W4HDK5"/>
<name>W4HDK5_9RHOB</name>
<accession>W4HDK5</accession>
<proteinExistence type="predicted"/>
<dbReference type="RefSeq" id="WP_043847231.1">
    <property type="nucleotide sequence ID" value="NZ_AQQW01000023.1"/>
</dbReference>
<dbReference type="Proteomes" id="UP000019063">
    <property type="component" value="Unassembled WGS sequence"/>
</dbReference>
<evidence type="ECO:0000313" key="2">
    <source>
        <dbReference type="Proteomes" id="UP000019063"/>
    </source>
</evidence>
<keyword evidence="2" id="KW-1185">Reference proteome</keyword>
<evidence type="ECO:0000313" key="1">
    <source>
        <dbReference type="EMBL" id="ETW10809.1"/>
    </source>
</evidence>
<protein>
    <submittedName>
        <fullName evidence="1">Uncharacterized protein</fullName>
    </submittedName>
</protein>
<dbReference type="STRING" id="1379903.ATO8_20179"/>
<organism evidence="1 2">
    <name type="scientific">Roseivivax marinus</name>
    <dbReference type="NCBI Taxonomy" id="1379903"/>
    <lineage>
        <taxon>Bacteria</taxon>
        <taxon>Pseudomonadati</taxon>
        <taxon>Pseudomonadota</taxon>
        <taxon>Alphaproteobacteria</taxon>
        <taxon>Rhodobacterales</taxon>
        <taxon>Roseobacteraceae</taxon>
        <taxon>Roseivivax</taxon>
    </lineage>
</organism>
<sequence>MANVCFNIINVSGNRESLERLREKVRRGSEPFCFDAIVPMPPLLNHIIEDRDAYERLGKVTDETHHWVRFDGHEVVERRQLSEFELRLLDRIEPKTADCRCVTHWG</sequence>
<comment type="caution">
    <text evidence="1">The sequence shown here is derived from an EMBL/GenBank/DDBJ whole genome shotgun (WGS) entry which is preliminary data.</text>
</comment>
<reference evidence="1 2" key="1">
    <citation type="journal article" date="2014" name="Antonie Van Leeuwenhoek">
        <title>Roseivivax atlanticus sp. nov., isolated from surface seawater of the Atlantic Ocean.</title>
        <authorList>
            <person name="Li G."/>
            <person name="Lai Q."/>
            <person name="Liu X."/>
            <person name="Sun F."/>
            <person name="Shao Z."/>
        </authorList>
    </citation>
    <scope>NUCLEOTIDE SEQUENCE [LARGE SCALE GENOMIC DNA]</scope>
    <source>
        <strain evidence="1 2">22II-s10s</strain>
    </source>
</reference>